<evidence type="ECO:0000313" key="2">
    <source>
        <dbReference type="EMBL" id="SDF96060.1"/>
    </source>
</evidence>
<evidence type="ECO:0000313" key="3">
    <source>
        <dbReference type="Proteomes" id="UP000199706"/>
    </source>
</evidence>
<feature type="transmembrane region" description="Helical" evidence="1">
    <location>
        <begin position="223"/>
        <end position="241"/>
    </location>
</feature>
<gene>
    <name evidence="2" type="ORF">SAMN05216466_101699</name>
</gene>
<dbReference type="AlphaFoldDB" id="A0A1G7QEN3"/>
<feature type="transmembrane region" description="Helical" evidence="1">
    <location>
        <begin position="81"/>
        <end position="102"/>
    </location>
</feature>
<accession>A0A1G7QEN3</accession>
<reference evidence="2 3" key="1">
    <citation type="submission" date="2016-10" db="EMBL/GenBank/DDBJ databases">
        <authorList>
            <person name="de Groot N.N."/>
        </authorList>
    </citation>
    <scope>NUCLEOTIDE SEQUENCE [LARGE SCALE GENOMIC DNA]</scope>
    <source>
        <strain evidence="2 3">LMG 2247</strain>
    </source>
</reference>
<organism evidence="2 3">
    <name type="scientific">Paraburkholderia phenazinium</name>
    <dbReference type="NCBI Taxonomy" id="60549"/>
    <lineage>
        <taxon>Bacteria</taxon>
        <taxon>Pseudomonadati</taxon>
        <taxon>Pseudomonadota</taxon>
        <taxon>Betaproteobacteria</taxon>
        <taxon>Burkholderiales</taxon>
        <taxon>Burkholderiaceae</taxon>
        <taxon>Paraburkholderia</taxon>
    </lineage>
</organism>
<keyword evidence="1" id="KW-0812">Transmembrane</keyword>
<feature type="transmembrane region" description="Helical" evidence="1">
    <location>
        <begin position="138"/>
        <end position="156"/>
    </location>
</feature>
<proteinExistence type="predicted"/>
<feature type="transmembrane region" description="Helical" evidence="1">
    <location>
        <begin position="298"/>
        <end position="316"/>
    </location>
</feature>
<protein>
    <recommendedName>
        <fullName evidence="4">O-antigen ligase-like membrane protein</fullName>
    </recommendedName>
</protein>
<feature type="transmembrane region" description="Helical" evidence="1">
    <location>
        <begin position="168"/>
        <end position="190"/>
    </location>
</feature>
<evidence type="ECO:0000256" key="1">
    <source>
        <dbReference type="SAM" id="Phobius"/>
    </source>
</evidence>
<keyword evidence="1" id="KW-0472">Membrane</keyword>
<dbReference type="RefSeq" id="WP_175772172.1">
    <property type="nucleotide sequence ID" value="NZ_CADERL010000003.1"/>
</dbReference>
<dbReference type="EMBL" id="FNCJ01000001">
    <property type="protein sequence ID" value="SDF96060.1"/>
    <property type="molecule type" value="Genomic_DNA"/>
</dbReference>
<name>A0A1G7QEN3_9BURK</name>
<dbReference type="Proteomes" id="UP000199706">
    <property type="component" value="Unassembled WGS sequence"/>
</dbReference>
<sequence length="479" mass="50225">MDLSLAGGIIIGLGVLALLLPYQWAIYVMVASTLFGATEAVAFGGIGVLPASLFMVFFIARSIVREDSRAIWASIRIGSPGFWLLLLVGYGCVSAMVFPRVLSDSTFVYAIDRSATASATTQLTLQPLGPVSGNLSQSVYLAGECFLYIAASMTLWRRGASRTIADAFLFLAVLNVMAASIDLLSGAAGIDLLDAIKTAQYTIMDDATIGGVRRISGTFSESSAFAGFSLPLFAFTANLWLLGYRRKLCGLLAALTAGFVLLSTSSTGYVGLAAYLIVFMVSRSGSIVRASRARKFQVIAIASLLMVLVAGVLVAIDSPVVTTVSDVIDRTLTNKMDSDSGIERSAWNLQALVNFVDTFGLGVGLGSARASSFIAVTLGNLGLPGAVLFGLFFYRIIDRRARASTWASDRIVSFAAAQAVCASLIGATLSGTVVDLGPCTYLLAAVAFGTLDVRRAPVLTRVKHLGAGSRAMDGRGAAS</sequence>
<evidence type="ECO:0008006" key="4">
    <source>
        <dbReference type="Google" id="ProtNLM"/>
    </source>
</evidence>
<feature type="transmembrane region" description="Helical" evidence="1">
    <location>
        <begin position="373"/>
        <end position="394"/>
    </location>
</feature>
<feature type="transmembrane region" description="Helical" evidence="1">
    <location>
        <begin position="41"/>
        <end position="60"/>
    </location>
</feature>
<keyword evidence="1" id="KW-1133">Transmembrane helix</keyword>